<dbReference type="EMBL" id="MCGO01000033">
    <property type="protein sequence ID" value="ORY41099.1"/>
    <property type="molecule type" value="Genomic_DNA"/>
</dbReference>
<dbReference type="AlphaFoldDB" id="A0A1Y2C252"/>
<feature type="region of interest" description="Disordered" evidence="1">
    <location>
        <begin position="18"/>
        <end position="78"/>
    </location>
</feature>
<keyword evidence="3" id="KW-1185">Reference proteome</keyword>
<comment type="caution">
    <text evidence="2">The sequence shown here is derived from an EMBL/GenBank/DDBJ whole genome shotgun (WGS) entry which is preliminary data.</text>
</comment>
<evidence type="ECO:0000313" key="3">
    <source>
        <dbReference type="Proteomes" id="UP000193642"/>
    </source>
</evidence>
<feature type="compositionally biased region" description="Polar residues" evidence="1">
    <location>
        <begin position="61"/>
        <end position="78"/>
    </location>
</feature>
<organism evidence="2 3">
    <name type="scientific">Rhizoclosmatium globosum</name>
    <dbReference type="NCBI Taxonomy" id="329046"/>
    <lineage>
        <taxon>Eukaryota</taxon>
        <taxon>Fungi</taxon>
        <taxon>Fungi incertae sedis</taxon>
        <taxon>Chytridiomycota</taxon>
        <taxon>Chytridiomycota incertae sedis</taxon>
        <taxon>Chytridiomycetes</taxon>
        <taxon>Chytridiales</taxon>
        <taxon>Chytriomycetaceae</taxon>
        <taxon>Rhizoclosmatium</taxon>
    </lineage>
</organism>
<sequence length="303" mass="33524">MYAIDQYYVEQQRLFMRGQQDVSPATSRCTSPSTSHSEQYSISSPSPDLLDPYSDARRWSPPQNMYSQSRPVQKMSSPQLSVITTSSTLLNQSDARPKSPVHYPSLTAPFAVLLTSNQVLHGSLYRTNPTPPGTLPYQLLHPSKKKKGFSLSSLFKKSSKDKLAPAFPGKLNACALAVFGNRVYVYDYVKGSLTGHAGAKRWVRGPMTEDMEVVRDYDARKGSVSSTASSRVAMYPGTLTQERPVVVLEISNACVAEDGIWVLHCSGMDLVRSGECVDLFLQASDCDEMVRWLQVLKRAALTK</sequence>
<name>A0A1Y2C252_9FUNG</name>
<feature type="compositionally biased region" description="Low complexity" evidence="1">
    <location>
        <begin position="40"/>
        <end position="53"/>
    </location>
</feature>
<gene>
    <name evidence="2" type="ORF">BCR33DRAFT_719177</name>
</gene>
<dbReference type="OrthoDB" id="2162897at2759"/>
<feature type="compositionally biased region" description="Polar residues" evidence="1">
    <location>
        <begin position="20"/>
        <end position="39"/>
    </location>
</feature>
<evidence type="ECO:0000313" key="2">
    <source>
        <dbReference type="EMBL" id="ORY41099.1"/>
    </source>
</evidence>
<protein>
    <submittedName>
        <fullName evidence="2">Uncharacterized protein</fullName>
    </submittedName>
</protein>
<reference evidence="2 3" key="1">
    <citation type="submission" date="2016-07" db="EMBL/GenBank/DDBJ databases">
        <title>Pervasive Adenine N6-methylation of Active Genes in Fungi.</title>
        <authorList>
            <consortium name="DOE Joint Genome Institute"/>
            <person name="Mondo S.J."/>
            <person name="Dannebaum R.O."/>
            <person name="Kuo R.C."/>
            <person name="Labutti K."/>
            <person name="Haridas S."/>
            <person name="Kuo A."/>
            <person name="Salamov A."/>
            <person name="Ahrendt S.R."/>
            <person name="Lipzen A."/>
            <person name="Sullivan W."/>
            <person name="Andreopoulos W.B."/>
            <person name="Clum A."/>
            <person name="Lindquist E."/>
            <person name="Daum C."/>
            <person name="Ramamoorthy G.K."/>
            <person name="Gryganskyi A."/>
            <person name="Culley D."/>
            <person name="Magnuson J.K."/>
            <person name="James T.Y."/>
            <person name="O'Malley M.A."/>
            <person name="Stajich J.E."/>
            <person name="Spatafora J.W."/>
            <person name="Visel A."/>
            <person name="Grigoriev I.V."/>
        </authorList>
    </citation>
    <scope>NUCLEOTIDE SEQUENCE [LARGE SCALE GENOMIC DNA]</scope>
    <source>
        <strain evidence="2 3">JEL800</strain>
    </source>
</reference>
<accession>A0A1Y2C252</accession>
<evidence type="ECO:0000256" key="1">
    <source>
        <dbReference type="SAM" id="MobiDB-lite"/>
    </source>
</evidence>
<proteinExistence type="predicted"/>
<dbReference type="Proteomes" id="UP000193642">
    <property type="component" value="Unassembled WGS sequence"/>
</dbReference>